<dbReference type="EMBL" id="MU001882">
    <property type="protein sequence ID" value="KAF2794716.1"/>
    <property type="molecule type" value="Genomic_DNA"/>
</dbReference>
<name>A0A6A6XE60_9PLEO</name>
<dbReference type="Proteomes" id="UP000799757">
    <property type="component" value="Unassembled WGS sequence"/>
</dbReference>
<feature type="compositionally biased region" description="Low complexity" evidence="1">
    <location>
        <begin position="77"/>
        <end position="99"/>
    </location>
</feature>
<organism evidence="3 4">
    <name type="scientific">Melanomma pulvis-pyrius CBS 109.77</name>
    <dbReference type="NCBI Taxonomy" id="1314802"/>
    <lineage>
        <taxon>Eukaryota</taxon>
        <taxon>Fungi</taxon>
        <taxon>Dikarya</taxon>
        <taxon>Ascomycota</taxon>
        <taxon>Pezizomycotina</taxon>
        <taxon>Dothideomycetes</taxon>
        <taxon>Pleosporomycetidae</taxon>
        <taxon>Pleosporales</taxon>
        <taxon>Melanommataceae</taxon>
        <taxon>Melanomma</taxon>
    </lineage>
</organism>
<proteinExistence type="predicted"/>
<feature type="region of interest" description="Disordered" evidence="1">
    <location>
        <begin position="379"/>
        <end position="406"/>
    </location>
</feature>
<dbReference type="AlphaFoldDB" id="A0A6A6XE60"/>
<reference evidence="3" key="1">
    <citation type="journal article" date="2020" name="Stud. Mycol.">
        <title>101 Dothideomycetes genomes: a test case for predicting lifestyles and emergence of pathogens.</title>
        <authorList>
            <person name="Haridas S."/>
            <person name="Albert R."/>
            <person name="Binder M."/>
            <person name="Bloem J."/>
            <person name="Labutti K."/>
            <person name="Salamov A."/>
            <person name="Andreopoulos B."/>
            <person name="Baker S."/>
            <person name="Barry K."/>
            <person name="Bills G."/>
            <person name="Bluhm B."/>
            <person name="Cannon C."/>
            <person name="Castanera R."/>
            <person name="Culley D."/>
            <person name="Daum C."/>
            <person name="Ezra D."/>
            <person name="Gonzalez J."/>
            <person name="Henrissat B."/>
            <person name="Kuo A."/>
            <person name="Liang C."/>
            <person name="Lipzen A."/>
            <person name="Lutzoni F."/>
            <person name="Magnuson J."/>
            <person name="Mondo S."/>
            <person name="Nolan M."/>
            <person name="Ohm R."/>
            <person name="Pangilinan J."/>
            <person name="Park H.-J."/>
            <person name="Ramirez L."/>
            <person name="Alfaro M."/>
            <person name="Sun H."/>
            <person name="Tritt A."/>
            <person name="Yoshinaga Y."/>
            <person name="Zwiers L.-H."/>
            <person name="Turgeon B."/>
            <person name="Goodwin S."/>
            <person name="Spatafora J."/>
            <person name="Crous P."/>
            <person name="Grigoriev I."/>
        </authorList>
    </citation>
    <scope>NUCLEOTIDE SEQUENCE</scope>
    <source>
        <strain evidence="3">CBS 109.77</strain>
    </source>
</reference>
<protein>
    <recommendedName>
        <fullName evidence="2">C2H2-type domain-containing protein</fullName>
    </recommendedName>
</protein>
<feature type="domain" description="C2H2-type" evidence="2">
    <location>
        <begin position="221"/>
        <end position="242"/>
    </location>
</feature>
<accession>A0A6A6XE60</accession>
<dbReference type="OrthoDB" id="654211at2759"/>
<evidence type="ECO:0000313" key="4">
    <source>
        <dbReference type="Proteomes" id="UP000799757"/>
    </source>
</evidence>
<feature type="compositionally biased region" description="Basic and acidic residues" evidence="1">
    <location>
        <begin position="147"/>
        <end position="156"/>
    </location>
</feature>
<feature type="region of interest" description="Disordered" evidence="1">
    <location>
        <begin position="71"/>
        <end position="103"/>
    </location>
</feature>
<gene>
    <name evidence="3" type="ORF">K505DRAFT_416958</name>
</gene>
<keyword evidence="4" id="KW-1185">Reference proteome</keyword>
<feature type="region of interest" description="Disordered" evidence="1">
    <location>
        <begin position="135"/>
        <end position="178"/>
    </location>
</feature>
<dbReference type="InterPro" id="IPR013087">
    <property type="entry name" value="Znf_C2H2_type"/>
</dbReference>
<evidence type="ECO:0000259" key="2">
    <source>
        <dbReference type="PROSITE" id="PS00028"/>
    </source>
</evidence>
<dbReference type="PROSITE" id="PS00028">
    <property type="entry name" value="ZINC_FINGER_C2H2_1"/>
    <property type="match status" value="1"/>
</dbReference>
<evidence type="ECO:0000256" key="1">
    <source>
        <dbReference type="SAM" id="MobiDB-lite"/>
    </source>
</evidence>
<sequence>MEGQFPNGYLPSMFEEEHWTASEVVALFPVQSTQLPHDSQSSVDHNCSEYPAHFSDHWQGMNAQLQNNISHQTHQPTSVRSSQSSASNFRSSNNSTFSQWHPRSSIASTNTTWSHFSESSREHYISQAERSLSAHSSASYSQSTGPLKEHISEVQPKRVSPRQSLQEKEQFSTCVSRAKRPRRSTKEPKYWCTSCSEGFVEKYDWKRHEETFQERSEMYECSLCNKYYFLDKDFVHHHQKGHRCKTCVDNRHVEIARKRRPSRTGWGCGFCLRFDSDWTERCKHVALHFEKGDNMANWKHAKVIYSLLQQPHIRTAWLRLLDEKQEIYPNFAWNQTDTGRAEGYPDSNRPPQLQDLLEFFTSGQNASTLVQLAYEKGHRRQHKSSHNPELMNWIPETTPQRSTPARVPQLDYPISPLQQSGSMSMDNTTSAQGSPVHTVPVEKELPMVPSGPPVPPKDHRNIHSLSNVQAPVINFESWSRLTSTIPEDDVLPDSVPMNICPLGFDTFDNHFEASFHHLQ</sequence>
<evidence type="ECO:0000313" key="3">
    <source>
        <dbReference type="EMBL" id="KAF2794716.1"/>
    </source>
</evidence>